<dbReference type="Pfam" id="PF03537">
    <property type="entry name" value="Glyco_hydro_114"/>
    <property type="match status" value="1"/>
</dbReference>
<dbReference type="InterPro" id="IPR004352">
    <property type="entry name" value="GH114_TIM-barrel"/>
</dbReference>
<proteinExistence type="predicted"/>
<feature type="signal peptide" evidence="3">
    <location>
        <begin position="1"/>
        <end position="20"/>
    </location>
</feature>
<sequence length="269" mass="29155">MPSVLQLALVSFGLLHTTIARPASSWYQASVGIPWQVVLESDIGDLNLPVDVYDIDLFTTPQSTIDQLHSNGKQVLCYFSAGTYEPNRPDSAELLADSADLGNTLSGWPDERWLNIRSDKIVSIMKARIDTAVSKKCDGLDPDNVDGYSNDNAGGFTPGLSQSDSVAFLQTLSTYAHSVGLGIGLKNAGDIVQDTSSFLDWVVNEQCVQYGECATFRPFINAGKPVFHIEYKNQSPNITDDCHGANTASFSTVIKPDESSIPKDLIPCT</sequence>
<feature type="chain" id="PRO_5034426013" description="alpha-galactosidase" evidence="3">
    <location>
        <begin position="21"/>
        <end position="269"/>
    </location>
</feature>
<evidence type="ECO:0000256" key="3">
    <source>
        <dbReference type="SAM" id="SignalP"/>
    </source>
</evidence>
<keyword evidence="6" id="KW-1185">Reference proteome</keyword>
<dbReference type="Gene3D" id="3.20.20.70">
    <property type="entry name" value="Aldolase class I"/>
    <property type="match status" value="1"/>
</dbReference>
<evidence type="ECO:0000313" key="6">
    <source>
        <dbReference type="Proteomes" id="UP000566819"/>
    </source>
</evidence>
<dbReference type="OrthoDB" id="2108802at2759"/>
<dbReference type="Proteomes" id="UP000566819">
    <property type="component" value="Unassembled WGS sequence"/>
</dbReference>
<comment type="catalytic activity">
    <reaction evidence="1">
        <text>Hydrolysis of terminal, non-reducing alpha-D-galactose residues in alpha-D-galactosides, including galactose oligosaccharides, galactomannans and galactolipids.</text>
        <dbReference type="EC" id="3.2.1.22"/>
    </reaction>
</comment>
<dbReference type="AlphaFoldDB" id="A0A8H4R9A8"/>
<dbReference type="PANTHER" id="PTHR35273:SF2">
    <property type="entry name" value="ALPHA-GALACTOSIDASE"/>
    <property type="match status" value="1"/>
</dbReference>
<dbReference type="EMBL" id="JAAMPI010001608">
    <property type="protein sequence ID" value="KAF4624594.1"/>
    <property type="molecule type" value="Genomic_DNA"/>
</dbReference>
<name>A0A8H4R9A8_9HELO</name>
<dbReference type="InterPro" id="IPR017853">
    <property type="entry name" value="GH"/>
</dbReference>
<gene>
    <name evidence="5" type="ORF">G7Y89_g13573</name>
</gene>
<dbReference type="GO" id="GO:0004557">
    <property type="term" value="F:alpha-galactosidase activity"/>
    <property type="evidence" value="ECO:0007669"/>
    <property type="project" value="UniProtKB-EC"/>
</dbReference>
<dbReference type="EC" id="3.2.1.22" evidence="2"/>
<dbReference type="InterPro" id="IPR013785">
    <property type="entry name" value="Aldolase_TIM"/>
</dbReference>
<reference evidence="5 6" key="1">
    <citation type="submission" date="2020-03" db="EMBL/GenBank/DDBJ databases">
        <title>Draft Genome Sequence of Cudoniella acicularis.</title>
        <authorList>
            <person name="Buettner E."/>
            <person name="Kellner H."/>
        </authorList>
    </citation>
    <scope>NUCLEOTIDE SEQUENCE [LARGE SCALE GENOMIC DNA]</scope>
    <source>
        <strain evidence="5 6">DSM 108380</strain>
    </source>
</reference>
<feature type="domain" description="Glycoside-hydrolase family GH114 TIM-barrel" evidence="4">
    <location>
        <begin position="35"/>
        <end position="257"/>
    </location>
</feature>
<evidence type="ECO:0000313" key="5">
    <source>
        <dbReference type="EMBL" id="KAF4624594.1"/>
    </source>
</evidence>
<organism evidence="5 6">
    <name type="scientific">Cudoniella acicularis</name>
    <dbReference type="NCBI Taxonomy" id="354080"/>
    <lineage>
        <taxon>Eukaryota</taxon>
        <taxon>Fungi</taxon>
        <taxon>Dikarya</taxon>
        <taxon>Ascomycota</taxon>
        <taxon>Pezizomycotina</taxon>
        <taxon>Leotiomycetes</taxon>
        <taxon>Helotiales</taxon>
        <taxon>Tricladiaceae</taxon>
        <taxon>Cudoniella</taxon>
    </lineage>
</organism>
<evidence type="ECO:0000259" key="4">
    <source>
        <dbReference type="Pfam" id="PF03537"/>
    </source>
</evidence>
<dbReference type="SUPFAM" id="SSF51445">
    <property type="entry name" value="(Trans)glycosidases"/>
    <property type="match status" value="1"/>
</dbReference>
<dbReference type="PANTHER" id="PTHR35273">
    <property type="entry name" value="ALPHA-1,4 POLYGALACTOSAMINIDASE, PUTATIVE (AFU_ORTHOLOGUE AFUA_3G07890)-RELATED"/>
    <property type="match status" value="1"/>
</dbReference>
<comment type="caution">
    <text evidence="5">The sequence shown here is derived from an EMBL/GenBank/DDBJ whole genome shotgun (WGS) entry which is preliminary data.</text>
</comment>
<accession>A0A8H4R9A8</accession>
<protein>
    <recommendedName>
        <fullName evidence="2">alpha-galactosidase</fullName>
        <ecNumber evidence="2">3.2.1.22</ecNumber>
    </recommendedName>
</protein>
<keyword evidence="3" id="KW-0732">Signal</keyword>
<evidence type="ECO:0000256" key="1">
    <source>
        <dbReference type="ARBA" id="ARBA00001255"/>
    </source>
</evidence>
<evidence type="ECO:0000256" key="2">
    <source>
        <dbReference type="ARBA" id="ARBA00012755"/>
    </source>
</evidence>